<keyword evidence="3" id="KW-1185">Reference proteome</keyword>
<evidence type="ECO:0000313" key="2">
    <source>
        <dbReference type="EMBL" id="SDD73935.1"/>
    </source>
</evidence>
<reference evidence="2 3" key="1">
    <citation type="submission" date="2016-10" db="EMBL/GenBank/DDBJ databases">
        <authorList>
            <person name="de Groot N.N."/>
        </authorList>
    </citation>
    <scope>NUCLEOTIDE SEQUENCE [LARGE SCALE GENOMIC DNA]</scope>
    <source>
        <strain evidence="2 3">JCM 11308</strain>
    </source>
</reference>
<evidence type="ECO:0000313" key="3">
    <source>
        <dbReference type="Proteomes" id="UP000199417"/>
    </source>
</evidence>
<dbReference type="InterPro" id="IPR018841">
    <property type="entry name" value="DUF2442"/>
</dbReference>
<proteinExistence type="predicted"/>
<dbReference type="Pfam" id="PF14300">
    <property type="entry name" value="DMP19"/>
    <property type="match status" value="1"/>
</dbReference>
<dbReference type="STRING" id="168276.SAMN05444580_106108"/>
<dbReference type="RefSeq" id="WP_072845867.1">
    <property type="nucleotide sequence ID" value="NZ_FNAB01000006.1"/>
</dbReference>
<dbReference type="Pfam" id="PF10387">
    <property type="entry name" value="DUF2442"/>
    <property type="match status" value="1"/>
</dbReference>
<dbReference type="InterPro" id="IPR025402">
    <property type="entry name" value="DMP19_C"/>
</dbReference>
<dbReference type="Gene3D" id="3.30.2020.40">
    <property type="entry name" value="Uncharacterised protein PF10387, DUF2442"/>
    <property type="match status" value="1"/>
</dbReference>
<dbReference type="AlphaFoldDB" id="A0A1G6X9H5"/>
<evidence type="ECO:0000259" key="1">
    <source>
        <dbReference type="Pfam" id="PF14300"/>
    </source>
</evidence>
<accession>A0A1G6X9H5</accession>
<feature type="domain" description="DNA mimic protein DMP19 C-terminal" evidence="1">
    <location>
        <begin position="96"/>
        <end position="206"/>
    </location>
</feature>
<protein>
    <recommendedName>
        <fullName evidence="1">DNA mimic protein DMP19 C-terminal domain-containing protein</fullName>
    </recommendedName>
</protein>
<gene>
    <name evidence="2" type="ORF">SAMN05444580_106108</name>
</gene>
<dbReference type="Gene3D" id="1.20.1420.60">
    <property type="match status" value="1"/>
</dbReference>
<dbReference type="EMBL" id="FNAB01000006">
    <property type="protein sequence ID" value="SDD73935.1"/>
    <property type="molecule type" value="Genomic_DNA"/>
</dbReference>
<name>A0A1G6X9H5_9NOCA</name>
<sequence>MNDLRIAEVTFTDTDVVLTLANGGVVTTPLVRYIRVEKATPAERTRWMHADDGHGVNWPELWEPDDEGMVSIWDILQDRLYEAALGRVQQAGWDVDALSQRDHELVALWRLEADINNGGFLQFFGNWGVRNHLTAVAALDLIGACRAAELVRRMHAVIEPYADEVVSPADLPGLLTESDHDRLQELDEAFWEYPDRLARLVVQHYDAHTHDDGTRRSHGGAQ</sequence>
<dbReference type="Proteomes" id="UP000199417">
    <property type="component" value="Unassembled WGS sequence"/>
</dbReference>
<organism evidence="2 3">
    <name type="scientific">Rhodococcus tukisamuensis</name>
    <dbReference type="NCBI Taxonomy" id="168276"/>
    <lineage>
        <taxon>Bacteria</taxon>
        <taxon>Bacillati</taxon>
        <taxon>Actinomycetota</taxon>
        <taxon>Actinomycetes</taxon>
        <taxon>Mycobacteriales</taxon>
        <taxon>Nocardiaceae</taxon>
        <taxon>Rhodococcus</taxon>
    </lineage>
</organism>